<accession>A0ABT0XG78</accession>
<keyword evidence="3" id="KW-1185">Reference proteome</keyword>
<dbReference type="PANTHER" id="PTHR43617">
    <property type="entry name" value="L-AMINO ACID N-ACETYLTRANSFERASE"/>
    <property type="match status" value="1"/>
</dbReference>
<dbReference type="CDD" id="cd04301">
    <property type="entry name" value="NAT_SF"/>
    <property type="match status" value="1"/>
</dbReference>
<dbReference type="EMBL" id="JAMQJY010000001">
    <property type="protein sequence ID" value="MCM2674928.1"/>
    <property type="molecule type" value="Genomic_DNA"/>
</dbReference>
<dbReference type="InterPro" id="IPR016181">
    <property type="entry name" value="Acyl_CoA_acyltransferase"/>
</dbReference>
<evidence type="ECO:0000259" key="1">
    <source>
        <dbReference type="PROSITE" id="PS51186"/>
    </source>
</evidence>
<proteinExistence type="predicted"/>
<sequence>MIKRIEKCKLKDVELIQKVSIETFNDTFKDQNSSDNMEAYLLKAYNLNQLEKELKNDSSEFYFIYVNDKIACYLKINVNEAQSEQMGSDYLEVERIYIRKDFQSKGLGKHLFEKVITIATDLGKKKIWLGVWEENKKALEFYHRLGFFQTGAHSFYMGDDEQIDLIMTKILD</sequence>
<evidence type="ECO:0000313" key="3">
    <source>
        <dbReference type="Proteomes" id="UP001203665"/>
    </source>
</evidence>
<dbReference type="InterPro" id="IPR050276">
    <property type="entry name" value="MshD_Acetyltransferase"/>
</dbReference>
<dbReference type="InterPro" id="IPR000182">
    <property type="entry name" value="GNAT_dom"/>
</dbReference>
<protein>
    <submittedName>
        <fullName evidence="2">GNAT family N-acetyltransferase</fullName>
    </submittedName>
</protein>
<dbReference type="Pfam" id="PF00583">
    <property type="entry name" value="Acetyltransf_1"/>
    <property type="match status" value="1"/>
</dbReference>
<dbReference type="Gene3D" id="3.40.630.30">
    <property type="match status" value="1"/>
</dbReference>
<reference evidence="2" key="1">
    <citation type="submission" date="2022-06" db="EMBL/GenBank/DDBJ databases">
        <title>Alkalicoccobacillus porphyridii sp. nov., isolated from a marine red alga, Porphyridium purpureum and reclassification of Shouchella plakortidis and Shouchella gibsonii as Alkalicoccobacillus plakortidis comb. nov. and Alkalicoccobacillus gibsonii comb. nov.</title>
        <authorList>
            <person name="Kim K.H."/>
            <person name="Lee J.K."/>
            <person name="Han D.M."/>
            <person name="Baek J.H."/>
            <person name="Jeon C.O."/>
        </authorList>
    </citation>
    <scope>NUCLEOTIDE SEQUENCE</scope>
    <source>
        <strain evidence="2">DSM 19153</strain>
    </source>
</reference>
<dbReference type="PANTHER" id="PTHR43617:SF33">
    <property type="entry name" value="SPORE COAT POLYSACCHARIDE BIOSYNTHESIS PROTEIN SPSD"/>
    <property type="match status" value="1"/>
</dbReference>
<name>A0ABT0XG78_9BACI</name>
<dbReference type="RefSeq" id="WP_251605069.1">
    <property type="nucleotide sequence ID" value="NZ_JAMQJY010000001.1"/>
</dbReference>
<gene>
    <name evidence="2" type="ORF">NDM98_05070</name>
</gene>
<comment type="caution">
    <text evidence="2">The sequence shown here is derived from an EMBL/GenBank/DDBJ whole genome shotgun (WGS) entry which is preliminary data.</text>
</comment>
<feature type="domain" description="N-acetyltransferase" evidence="1">
    <location>
        <begin position="19"/>
        <end position="172"/>
    </location>
</feature>
<dbReference type="SUPFAM" id="SSF55729">
    <property type="entry name" value="Acyl-CoA N-acyltransferases (Nat)"/>
    <property type="match status" value="1"/>
</dbReference>
<organism evidence="2 3">
    <name type="scientific">Alkalicoccobacillus plakortidis</name>
    <dbReference type="NCBI Taxonomy" id="444060"/>
    <lineage>
        <taxon>Bacteria</taxon>
        <taxon>Bacillati</taxon>
        <taxon>Bacillota</taxon>
        <taxon>Bacilli</taxon>
        <taxon>Bacillales</taxon>
        <taxon>Bacillaceae</taxon>
        <taxon>Alkalicoccobacillus</taxon>
    </lineage>
</organism>
<evidence type="ECO:0000313" key="2">
    <source>
        <dbReference type="EMBL" id="MCM2674928.1"/>
    </source>
</evidence>
<dbReference type="PROSITE" id="PS51186">
    <property type="entry name" value="GNAT"/>
    <property type="match status" value="1"/>
</dbReference>
<dbReference type="Proteomes" id="UP001203665">
    <property type="component" value="Unassembled WGS sequence"/>
</dbReference>